<reference evidence="3" key="1">
    <citation type="journal article" date="2023" name="Mol. Phylogenet. Evol.">
        <title>Genome-scale phylogeny and comparative genomics of the fungal order Sordariales.</title>
        <authorList>
            <person name="Hensen N."/>
            <person name="Bonometti L."/>
            <person name="Westerberg I."/>
            <person name="Brannstrom I.O."/>
            <person name="Guillou S."/>
            <person name="Cros-Aarteil S."/>
            <person name="Calhoun S."/>
            <person name="Haridas S."/>
            <person name="Kuo A."/>
            <person name="Mondo S."/>
            <person name="Pangilinan J."/>
            <person name="Riley R."/>
            <person name="LaButti K."/>
            <person name="Andreopoulos B."/>
            <person name="Lipzen A."/>
            <person name="Chen C."/>
            <person name="Yan M."/>
            <person name="Daum C."/>
            <person name="Ng V."/>
            <person name="Clum A."/>
            <person name="Steindorff A."/>
            <person name="Ohm R.A."/>
            <person name="Martin F."/>
            <person name="Silar P."/>
            <person name="Natvig D.O."/>
            <person name="Lalanne C."/>
            <person name="Gautier V."/>
            <person name="Ament-Velasquez S.L."/>
            <person name="Kruys A."/>
            <person name="Hutchinson M.I."/>
            <person name="Powell A.J."/>
            <person name="Barry K."/>
            <person name="Miller A.N."/>
            <person name="Grigoriev I.V."/>
            <person name="Debuchy R."/>
            <person name="Gladieux P."/>
            <person name="Hiltunen Thoren M."/>
            <person name="Johannesson H."/>
        </authorList>
    </citation>
    <scope>NUCLEOTIDE SEQUENCE</scope>
    <source>
        <strain evidence="3">CBS 168.71</strain>
    </source>
</reference>
<dbReference type="GO" id="GO:0030687">
    <property type="term" value="C:preribosome, large subunit precursor"/>
    <property type="evidence" value="ECO:0007669"/>
    <property type="project" value="TreeGrafter"/>
</dbReference>
<name>A0AAE0HF72_9PEZI</name>
<gene>
    <name evidence="3" type="ORF">B0H64DRAFT_323749</name>
</gene>
<evidence type="ECO:0000259" key="2">
    <source>
        <dbReference type="PROSITE" id="PS00028"/>
    </source>
</evidence>
<feature type="compositionally biased region" description="Polar residues" evidence="1">
    <location>
        <begin position="54"/>
        <end position="79"/>
    </location>
</feature>
<keyword evidence="3" id="KW-0479">Metal-binding</keyword>
<dbReference type="PROSITE" id="PS00028">
    <property type="entry name" value="ZINC_FINGER_C2H2_1"/>
    <property type="match status" value="1"/>
</dbReference>
<keyword evidence="3" id="KW-0862">Zinc</keyword>
<accession>A0AAE0HF72</accession>
<feature type="compositionally biased region" description="Acidic residues" evidence="1">
    <location>
        <begin position="82"/>
        <end position="100"/>
    </location>
</feature>
<dbReference type="InterPro" id="IPR040025">
    <property type="entry name" value="Znf622/Rei1/Reh1"/>
</dbReference>
<dbReference type="GO" id="GO:0042273">
    <property type="term" value="P:ribosomal large subunit biogenesis"/>
    <property type="evidence" value="ECO:0007669"/>
    <property type="project" value="TreeGrafter"/>
</dbReference>
<keyword evidence="3" id="KW-0863">Zinc-finger</keyword>
<keyword evidence="4" id="KW-1185">Reference proteome</keyword>
<feature type="region of interest" description="Disordered" evidence="1">
    <location>
        <begin position="51"/>
        <end position="100"/>
    </location>
</feature>
<dbReference type="PANTHER" id="PTHR13182">
    <property type="entry name" value="ZINC FINGER PROTEIN 622"/>
    <property type="match status" value="1"/>
</dbReference>
<dbReference type="EMBL" id="JAUEPN010000004">
    <property type="protein sequence ID" value="KAK3295453.1"/>
    <property type="molecule type" value="Genomic_DNA"/>
</dbReference>
<dbReference type="GeneID" id="87837576"/>
<feature type="domain" description="C2H2-type" evidence="2">
    <location>
        <begin position="16"/>
        <end position="38"/>
    </location>
</feature>
<protein>
    <submittedName>
        <fullName evidence="3">C2H2 type zinc-finger-domain-containing protein</fullName>
    </submittedName>
</protein>
<evidence type="ECO:0000313" key="4">
    <source>
        <dbReference type="Proteomes" id="UP001278766"/>
    </source>
</evidence>
<sequence>MEDPTSTSPASAALECRLCDVSFDTPEEKRHHAKSEWHVYKIRCRVAEPGTVITPPNSAPIKSSTGRTKQAWKSTSRSESPVADEESYDEESENDTSSDNDTVEFVAEECLFCNQTSKDLDENLSHMHQAHSLVIPFQSSLVVDLQTLIWFLHMVIFSYRECICCGKRRRTIEAVQQHMASMGHCRFDVTEEMAGFYDMESLGQQSAEGRNHPDDRTLRLPSGKLLGHRSYVEPTSKSRPREEKPIAGLPDGPAPLPTPQQTSADAEPQALTKRDRKEQALTTQFAQLRTGDQMSLAHLPQSQQRSLLLARKKELDNVKRAERRKRGRLDRVGNKTAIHTNYYKQEVPVYMGG</sequence>
<dbReference type="AlphaFoldDB" id="A0AAE0HF72"/>
<feature type="compositionally biased region" description="Basic and acidic residues" evidence="1">
    <location>
        <begin position="209"/>
        <end position="218"/>
    </location>
</feature>
<dbReference type="InterPro" id="IPR041661">
    <property type="entry name" value="ZN622/Rei1/Reh1_Znf-C2H2"/>
</dbReference>
<evidence type="ECO:0000256" key="1">
    <source>
        <dbReference type="SAM" id="MobiDB-lite"/>
    </source>
</evidence>
<comment type="caution">
    <text evidence="3">The sequence shown here is derived from an EMBL/GenBank/DDBJ whole genome shotgun (WGS) entry which is preliminary data.</text>
</comment>
<evidence type="ECO:0000313" key="3">
    <source>
        <dbReference type="EMBL" id="KAK3295453.1"/>
    </source>
</evidence>
<dbReference type="RefSeq" id="XP_062658967.1">
    <property type="nucleotide sequence ID" value="XM_062800628.1"/>
</dbReference>
<reference evidence="3" key="2">
    <citation type="submission" date="2023-06" db="EMBL/GenBank/DDBJ databases">
        <authorList>
            <consortium name="Lawrence Berkeley National Laboratory"/>
            <person name="Haridas S."/>
            <person name="Hensen N."/>
            <person name="Bonometti L."/>
            <person name="Westerberg I."/>
            <person name="Brannstrom I.O."/>
            <person name="Guillou S."/>
            <person name="Cros-Aarteil S."/>
            <person name="Calhoun S."/>
            <person name="Kuo A."/>
            <person name="Mondo S."/>
            <person name="Pangilinan J."/>
            <person name="Riley R."/>
            <person name="Labutti K."/>
            <person name="Andreopoulos B."/>
            <person name="Lipzen A."/>
            <person name="Chen C."/>
            <person name="Yanf M."/>
            <person name="Daum C."/>
            <person name="Ng V."/>
            <person name="Clum A."/>
            <person name="Steindorff A."/>
            <person name="Ohm R."/>
            <person name="Martin F."/>
            <person name="Silar P."/>
            <person name="Natvig D."/>
            <person name="Lalanne C."/>
            <person name="Gautier V."/>
            <person name="Ament-Velasquez S.L."/>
            <person name="Kruys A."/>
            <person name="Hutchinson M.I."/>
            <person name="Powell A.J."/>
            <person name="Barry K."/>
            <person name="Miller A.N."/>
            <person name="Grigoriev I.V."/>
            <person name="Debuchy R."/>
            <person name="Gladieux P."/>
            <person name="Thoren M.H."/>
            <person name="Johannesson H."/>
        </authorList>
    </citation>
    <scope>NUCLEOTIDE SEQUENCE</scope>
    <source>
        <strain evidence="3">CBS 168.71</strain>
    </source>
</reference>
<dbReference type="GO" id="GO:0008270">
    <property type="term" value="F:zinc ion binding"/>
    <property type="evidence" value="ECO:0007669"/>
    <property type="project" value="UniProtKB-KW"/>
</dbReference>
<feature type="region of interest" description="Disordered" evidence="1">
    <location>
        <begin position="204"/>
        <end position="279"/>
    </location>
</feature>
<proteinExistence type="predicted"/>
<dbReference type="InterPro" id="IPR013087">
    <property type="entry name" value="Znf_C2H2_type"/>
</dbReference>
<dbReference type="Proteomes" id="UP001278766">
    <property type="component" value="Unassembled WGS sequence"/>
</dbReference>
<dbReference type="PANTHER" id="PTHR13182:SF8">
    <property type="entry name" value="CYTOPLASMIC 60S SUBUNIT BIOGENESIS FACTOR ZNF622"/>
    <property type="match status" value="1"/>
</dbReference>
<organism evidence="3 4">
    <name type="scientific">Chaetomium fimeti</name>
    <dbReference type="NCBI Taxonomy" id="1854472"/>
    <lineage>
        <taxon>Eukaryota</taxon>
        <taxon>Fungi</taxon>
        <taxon>Dikarya</taxon>
        <taxon>Ascomycota</taxon>
        <taxon>Pezizomycotina</taxon>
        <taxon>Sordariomycetes</taxon>
        <taxon>Sordariomycetidae</taxon>
        <taxon>Sordariales</taxon>
        <taxon>Chaetomiaceae</taxon>
        <taxon>Chaetomium</taxon>
    </lineage>
</organism>
<dbReference type="Pfam" id="PF12756">
    <property type="entry name" value="zf-C2H2_2"/>
    <property type="match status" value="1"/>
</dbReference>